<proteinExistence type="predicted"/>
<dbReference type="InterPro" id="IPR041657">
    <property type="entry name" value="HTH_17"/>
</dbReference>
<keyword evidence="3" id="KW-1185">Reference proteome</keyword>
<evidence type="ECO:0000313" key="2">
    <source>
        <dbReference type="EMBL" id="RIH66196.1"/>
    </source>
</evidence>
<protein>
    <submittedName>
        <fullName evidence="2">DNA-binding protein</fullName>
    </submittedName>
</protein>
<dbReference type="EMBL" id="QWET01000003">
    <property type="protein sequence ID" value="RIH66196.1"/>
    <property type="molecule type" value="Genomic_DNA"/>
</dbReference>
<evidence type="ECO:0000313" key="3">
    <source>
        <dbReference type="Proteomes" id="UP000266441"/>
    </source>
</evidence>
<dbReference type="Proteomes" id="UP000266441">
    <property type="component" value="Unassembled WGS sequence"/>
</dbReference>
<feature type="domain" description="Helix-turn-helix" evidence="1">
    <location>
        <begin position="55"/>
        <end position="103"/>
    </location>
</feature>
<dbReference type="AlphaFoldDB" id="A0A399D3Z5"/>
<reference evidence="2 3" key="1">
    <citation type="journal article" date="2015" name="Int. J. Syst. Evol. Microbiol.">
        <title>Mariniphaga sediminis sp. nov., isolated from coastal sediment.</title>
        <authorList>
            <person name="Wang F.Q."/>
            <person name="Shen Q.Y."/>
            <person name="Chen G.J."/>
            <person name="Du Z.J."/>
        </authorList>
    </citation>
    <scope>NUCLEOTIDE SEQUENCE [LARGE SCALE GENOMIC DNA]</scope>
    <source>
        <strain evidence="2 3">SY21</strain>
    </source>
</reference>
<dbReference type="InterPro" id="IPR010093">
    <property type="entry name" value="SinI_DNA-bd"/>
</dbReference>
<comment type="caution">
    <text evidence="2">The sequence shown here is derived from an EMBL/GenBank/DDBJ whole genome shotgun (WGS) entry which is preliminary data.</text>
</comment>
<organism evidence="2 3">
    <name type="scientific">Mariniphaga sediminis</name>
    <dbReference type="NCBI Taxonomy" id="1628158"/>
    <lineage>
        <taxon>Bacteria</taxon>
        <taxon>Pseudomonadati</taxon>
        <taxon>Bacteroidota</taxon>
        <taxon>Bacteroidia</taxon>
        <taxon>Marinilabiliales</taxon>
        <taxon>Prolixibacteraceae</taxon>
        <taxon>Mariniphaga</taxon>
    </lineage>
</organism>
<dbReference type="NCBIfam" id="TIGR01764">
    <property type="entry name" value="excise"/>
    <property type="match status" value="1"/>
</dbReference>
<dbReference type="GO" id="GO:0003677">
    <property type="term" value="F:DNA binding"/>
    <property type="evidence" value="ECO:0007669"/>
    <property type="project" value="UniProtKB-KW"/>
</dbReference>
<sequence length="126" mass="15331">MNKTITNQIIMEQDTDFQRLLRDLLEPIIDDCVTRAFNKNINELKFEKPENEEVFDMKEAMEYLKLKKGTMYRMTMDREIPHYKVGRRLFFRKEELDSWINKGKVRTNDEINQEADAYILKKGRRY</sequence>
<dbReference type="Pfam" id="PF12728">
    <property type="entry name" value="HTH_17"/>
    <property type="match status" value="1"/>
</dbReference>
<keyword evidence="2" id="KW-0238">DNA-binding</keyword>
<evidence type="ECO:0000259" key="1">
    <source>
        <dbReference type="Pfam" id="PF12728"/>
    </source>
</evidence>
<name>A0A399D3Z5_9BACT</name>
<accession>A0A399D3Z5</accession>
<gene>
    <name evidence="2" type="ORF">D1164_04605</name>
</gene>